<evidence type="ECO:0000256" key="11">
    <source>
        <dbReference type="ARBA" id="ARBA00023264"/>
    </source>
</evidence>
<evidence type="ECO:0000256" key="10">
    <source>
        <dbReference type="ARBA" id="ARBA00023209"/>
    </source>
</evidence>
<keyword evidence="5" id="KW-0547">Nucleotide-binding</keyword>
<reference evidence="13 14" key="1">
    <citation type="submission" date="2017-10" db="EMBL/GenBank/DDBJ databases">
        <title>Whole genome of Pedobacter ginsengisoli T01R-27 isolated from tomato rhizosphere.</title>
        <authorList>
            <person name="Weon H.-Y."/>
            <person name="Lee S.A."/>
            <person name="Sang M.K."/>
            <person name="Song J."/>
        </authorList>
    </citation>
    <scope>NUCLEOTIDE SEQUENCE [LARGE SCALE GENOMIC DNA]</scope>
    <source>
        <strain evidence="13 14">T01R-27</strain>
    </source>
</reference>
<evidence type="ECO:0000256" key="8">
    <source>
        <dbReference type="ARBA" id="ARBA00022842"/>
    </source>
</evidence>
<evidence type="ECO:0000313" key="14">
    <source>
        <dbReference type="Proteomes" id="UP000223749"/>
    </source>
</evidence>
<dbReference type="InterPro" id="IPR050187">
    <property type="entry name" value="Lipid_Phosphate_FormReg"/>
</dbReference>
<keyword evidence="6 13" id="KW-0418">Kinase</keyword>
<accession>A0A2D1U962</accession>
<organism evidence="13 14">
    <name type="scientific">Pedobacter ginsengisoli</name>
    <dbReference type="NCBI Taxonomy" id="363852"/>
    <lineage>
        <taxon>Bacteria</taxon>
        <taxon>Pseudomonadati</taxon>
        <taxon>Bacteroidota</taxon>
        <taxon>Sphingobacteriia</taxon>
        <taxon>Sphingobacteriales</taxon>
        <taxon>Sphingobacteriaceae</taxon>
        <taxon>Pedobacter</taxon>
    </lineage>
</organism>
<dbReference type="PROSITE" id="PS50146">
    <property type="entry name" value="DAGK"/>
    <property type="match status" value="1"/>
</dbReference>
<keyword evidence="10" id="KW-0594">Phospholipid biosynthesis</keyword>
<dbReference type="Gene3D" id="2.60.200.40">
    <property type="match status" value="1"/>
</dbReference>
<keyword evidence="2" id="KW-0444">Lipid biosynthesis</keyword>
<keyword evidence="14" id="KW-1185">Reference proteome</keyword>
<dbReference type="RefSeq" id="WP_099440037.1">
    <property type="nucleotide sequence ID" value="NZ_CP024091.1"/>
</dbReference>
<comment type="cofactor">
    <cofactor evidence="1">
        <name>Mg(2+)</name>
        <dbReference type="ChEBI" id="CHEBI:18420"/>
    </cofactor>
</comment>
<dbReference type="KEGG" id="pgs:CPT03_17495"/>
<protein>
    <submittedName>
        <fullName evidence="13">Diacylglycerol kinase</fullName>
    </submittedName>
</protein>
<dbReference type="GO" id="GO:0005524">
    <property type="term" value="F:ATP binding"/>
    <property type="evidence" value="ECO:0007669"/>
    <property type="project" value="UniProtKB-KW"/>
</dbReference>
<keyword evidence="9" id="KW-0443">Lipid metabolism</keyword>
<dbReference type="InterPro" id="IPR017438">
    <property type="entry name" value="ATP-NAD_kinase_N"/>
</dbReference>
<evidence type="ECO:0000256" key="7">
    <source>
        <dbReference type="ARBA" id="ARBA00022840"/>
    </source>
</evidence>
<dbReference type="InterPro" id="IPR005218">
    <property type="entry name" value="Diacylglycerol/lipid_kinase"/>
</dbReference>
<name>A0A2D1U962_9SPHI</name>
<proteinExistence type="predicted"/>
<keyword evidence="8" id="KW-0460">Magnesium</keyword>
<dbReference type="SMART" id="SM00046">
    <property type="entry name" value="DAGKc"/>
    <property type="match status" value="1"/>
</dbReference>
<dbReference type="PANTHER" id="PTHR12358:SF106">
    <property type="entry name" value="LIPID KINASE YEGS"/>
    <property type="match status" value="1"/>
</dbReference>
<evidence type="ECO:0000259" key="12">
    <source>
        <dbReference type="PROSITE" id="PS50146"/>
    </source>
</evidence>
<dbReference type="InterPro" id="IPR045540">
    <property type="entry name" value="YegS/DAGK_C"/>
</dbReference>
<evidence type="ECO:0000256" key="6">
    <source>
        <dbReference type="ARBA" id="ARBA00022777"/>
    </source>
</evidence>
<dbReference type="GO" id="GO:0008654">
    <property type="term" value="P:phospholipid biosynthetic process"/>
    <property type="evidence" value="ECO:0007669"/>
    <property type="project" value="UniProtKB-KW"/>
</dbReference>
<feature type="domain" description="DAGKc" evidence="12">
    <location>
        <begin position="1"/>
        <end position="131"/>
    </location>
</feature>
<dbReference type="Gene3D" id="3.40.50.10330">
    <property type="entry name" value="Probable inorganic polyphosphate/atp-NAD kinase, domain 1"/>
    <property type="match status" value="1"/>
</dbReference>
<keyword evidence="3" id="KW-0808">Transferase</keyword>
<sequence length="296" mass="32470">MSKSNILFIINPISGGKNKLKIPALIDAHLDRSKYNPNFSFTEYVGHASEIAEEAASKNFDIIVAVGGDGTINEIATKVMQQNKILGIIPFGSGNGLARFLKIPMKTVAAIKVINNCNVEVIDTARFNDKCFFNMAGMGFDAHISSVFAGNKSRGLTGYLKLGLTEVLNYKPQVYQLSIDGVEYERKAFVVSIANSSQYGNNAHIAPQASVVDGLLDVCVVKEFPMYKLPVLAYEMLSARTDRSKIVEIIKGKNIKIKRSQDDAIHIDGEPFFMGKELDISIKPLSLNIIAPNYES</sequence>
<evidence type="ECO:0000256" key="1">
    <source>
        <dbReference type="ARBA" id="ARBA00001946"/>
    </source>
</evidence>
<keyword evidence="4" id="KW-0479">Metal-binding</keyword>
<keyword evidence="7" id="KW-0067">ATP-binding</keyword>
<evidence type="ECO:0000256" key="3">
    <source>
        <dbReference type="ARBA" id="ARBA00022679"/>
    </source>
</evidence>
<dbReference type="AlphaFoldDB" id="A0A2D1U962"/>
<dbReference type="GO" id="GO:0046872">
    <property type="term" value="F:metal ion binding"/>
    <property type="evidence" value="ECO:0007669"/>
    <property type="project" value="UniProtKB-KW"/>
</dbReference>
<dbReference type="GO" id="GO:0005886">
    <property type="term" value="C:plasma membrane"/>
    <property type="evidence" value="ECO:0007669"/>
    <property type="project" value="TreeGrafter"/>
</dbReference>
<dbReference type="Pfam" id="PF19279">
    <property type="entry name" value="YegS_C"/>
    <property type="match status" value="1"/>
</dbReference>
<dbReference type="InterPro" id="IPR001206">
    <property type="entry name" value="Diacylglycerol_kinase_cat_dom"/>
</dbReference>
<dbReference type="Proteomes" id="UP000223749">
    <property type="component" value="Chromosome"/>
</dbReference>
<dbReference type="EMBL" id="CP024091">
    <property type="protein sequence ID" value="ATP58131.1"/>
    <property type="molecule type" value="Genomic_DNA"/>
</dbReference>
<evidence type="ECO:0000256" key="9">
    <source>
        <dbReference type="ARBA" id="ARBA00023098"/>
    </source>
</evidence>
<gene>
    <name evidence="13" type="ORF">CPT03_17495</name>
</gene>
<dbReference type="OrthoDB" id="9786026at2"/>
<keyword evidence="11" id="KW-1208">Phospholipid metabolism</keyword>
<dbReference type="PANTHER" id="PTHR12358">
    <property type="entry name" value="SPHINGOSINE KINASE"/>
    <property type="match status" value="1"/>
</dbReference>
<evidence type="ECO:0000256" key="5">
    <source>
        <dbReference type="ARBA" id="ARBA00022741"/>
    </source>
</evidence>
<evidence type="ECO:0000256" key="4">
    <source>
        <dbReference type="ARBA" id="ARBA00022723"/>
    </source>
</evidence>
<dbReference type="Pfam" id="PF00781">
    <property type="entry name" value="DAGK_cat"/>
    <property type="match status" value="1"/>
</dbReference>
<dbReference type="InterPro" id="IPR016064">
    <property type="entry name" value="NAD/diacylglycerol_kinase_sf"/>
</dbReference>
<dbReference type="SUPFAM" id="SSF111331">
    <property type="entry name" value="NAD kinase/diacylglycerol kinase-like"/>
    <property type="match status" value="1"/>
</dbReference>
<evidence type="ECO:0000256" key="2">
    <source>
        <dbReference type="ARBA" id="ARBA00022516"/>
    </source>
</evidence>
<dbReference type="NCBIfam" id="TIGR00147">
    <property type="entry name" value="YegS/Rv2252/BmrU family lipid kinase"/>
    <property type="match status" value="1"/>
</dbReference>
<dbReference type="GO" id="GO:0016301">
    <property type="term" value="F:kinase activity"/>
    <property type="evidence" value="ECO:0007669"/>
    <property type="project" value="UniProtKB-KW"/>
</dbReference>
<evidence type="ECO:0000313" key="13">
    <source>
        <dbReference type="EMBL" id="ATP58131.1"/>
    </source>
</evidence>